<name>A0A5E6VYE3_PSEFL</name>
<proteinExistence type="predicted"/>
<dbReference type="AlphaFoldDB" id="A0A5E6VYE3"/>
<gene>
    <name evidence="1" type="ORF">PS683_04303</name>
</gene>
<dbReference type="EMBL" id="LR700648">
    <property type="protein sequence ID" value="VVM15977.1"/>
    <property type="molecule type" value="Genomic_DNA"/>
</dbReference>
<sequence length="245" mass="27151">MSNLVSGLSFSLCFASDFEDQDMAQKILEVFLSAPASVRPKKFGAFQPSEKIQETSTVLDVLTNKAGNKAGVRAGSLILEHSKSCSYQVQWNKTNRPTFSFISGHLMFSAMSKGTVLDDFIALVKQLAVVLSPAYGEIRSMAVKNWDAPMNLLIRLPDVPPVSIYGKEYIAHFGEEKIKAFPFGTVEQVGEGYWVTAHPSVLEEVPSARRAEVRSYFGEQRFMADGKWRYTEGSAPDFDLAFSIV</sequence>
<accession>A0A5E6VYE3</accession>
<evidence type="ECO:0000313" key="1">
    <source>
        <dbReference type="EMBL" id="VVM15977.1"/>
    </source>
</evidence>
<organism evidence="1">
    <name type="scientific">Pseudomonas fluorescens</name>
    <dbReference type="NCBI Taxonomy" id="294"/>
    <lineage>
        <taxon>Bacteria</taxon>
        <taxon>Pseudomonadati</taxon>
        <taxon>Pseudomonadota</taxon>
        <taxon>Gammaproteobacteria</taxon>
        <taxon>Pseudomonadales</taxon>
        <taxon>Pseudomonadaceae</taxon>
        <taxon>Pseudomonas</taxon>
    </lineage>
</organism>
<reference evidence="1" key="1">
    <citation type="submission" date="2019-09" db="EMBL/GenBank/DDBJ databases">
        <authorList>
            <person name="Chandra G."/>
            <person name="Truman W A."/>
        </authorList>
    </citation>
    <scope>NUCLEOTIDE SEQUENCE</scope>
    <source>
        <strain evidence="1">PS683</strain>
    </source>
</reference>
<protein>
    <submittedName>
        <fullName evidence="1">Uncharacterized protein</fullName>
    </submittedName>
</protein>